<comment type="caution">
    <text evidence="1">The sequence shown here is derived from an EMBL/GenBank/DDBJ whole genome shotgun (WGS) entry which is preliminary data.</text>
</comment>
<accession>A0ACB6SC55</accession>
<evidence type="ECO:0000313" key="2">
    <source>
        <dbReference type="Proteomes" id="UP000799754"/>
    </source>
</evidence>
<sequence>MSNDHTQSAGQYNAMSGMETFRPKGSSFLCKNTRTSPGMGYFGPTQSSRLPLRQGAVHGISDGRHQYGLGYVLDREKAGITTTSERGLCMRGRCLRSKSRPISRRKGAITTGASGGEHIRMIVHRLDQASVNRSHHRAKLRMSTPHQSFLDAPSANTKPTPVLMKNEKRETTELKETSYGHSGIDLF</sequence>
<proteinExistence type="predicted"/>
<reference evidence="1" key="1">
    <citation type="journal article" date="2020" name="Stud. Mycol.">
        <title>101 Dothideomycetes genomes: a test case for predicting lifestyles and emergence of pathogens.</title>
        <authorList>
            <person name="Haridas S."/>
            <person name="Albert R."/>
            <person name="Binder M."/>
            <person name="Bloem J."/>
            <person name="Labutti K."/>
            <person name="Salamov A."/>
            <person name="Andreopoulos B."/>
            <person name="Baker S."/>
            <person name="Barry K."/>
            <person name="Bills G."/>
            <person name="Bluhm B."/>
            <person name="Cannon C."/>
            <person name="Castanera R."/>
            <person name="Culley D."/>
            <person name="Daum C."/>
            <person name="Ezra D."/>
            <person name="Gonzalez J."/>
            <person name="Henrissat B."/>
            <person name="Kuo A."/>
            <person name="Liang C."/>
            <person name="Lipzen A."/>
            <person name="Lutzoni F."/>
            <person name="Magnuson J."/>
            <person name="Mondo S."/>
            <person name="Nolan M."/>
            <person name="Ohm R."/>
            <person name="Pangilinan J."/>
            <person name="Park H.-J."/>
            <person name="Ramirez L."/>
            <person name="Alfaro M."/>
            <person name="Sun H."/>
            <person name="Tritt A."/>
            <person name="Yoshinaga Y."/>
            <person name="Zwiers L.-H."/>
            <person name="Turgeon B."/>
            <person name="Goodwin S."/>
            <person name="Spatafora J."/>
            <person name="Crous P."/>
            <person name="Grigoriev I."/>
        </authorList>
    </citation>
    <scope>NUCLEOTIDE SEQUENCE</scope>
    <source>
        <strain evidence="1">CBS 525.71</strain>
    </source>
</reference>
<dbReference type="EMBL" id="MU006705">
    <property type="protein sequence ID" value="KAF2631180.1"/>
    <property type="molecule type" value="Genomic_DNA"/>
</dbReference>
<protein>
    <submittedName>
        <fullName evidence="1">Uncharacterized protein</fullName>
    </submittedName>
</protein>
<name>A0ACB6SC55_9PLEO</name>
<gene>
    <name evidence="1" type="ORF">BU25DRAFT_481724</name>
</gene>
<dbReference type="Proteomes" id="UP000799754">
    <property type="component" value="Unassembled WGS sequence"/>
</dbReference>
<evidence type="ECO:0000313" key="1">
    <source>
        <dbReference type="EMBL" id="KAF2631180.1"/>
    </source>
</evidence>
<keyword evidence="2" id="KW-1185">Reference proteome</keyword>
<organism evidence="1 2">
    <name type="scientific">Macroventuria anomochaeta</name>
    <dbReference type="NCBI Taxonomy" id="301207"/>
    <lineage>
        <taxon>Eukaryota</taxon>
        <taxon>Fungi</taxon>
        <taxon>Dikarya</taxon>
        <taxon>Ascomycota</taxon>
        <taxon>Pezizomycotina</taxon>
        <taxon>Dothideomycetes</taxon>
        <taxon>Pleosporomycetidae</taxon>
        <taxon>Pleosporales</taxon>
        <taxon>Pleosporineae</taxon>
        <taxon>Didymellaceae</taxon>
        <taxon>Macroventuria</taxon>
    </lineage>
</organism>